<organism evidence="2 3">
    <name type="scientific">Tengunoibacter tsumagoiensis</name>
    <dbReference type="NCBI Taxonomy" id="2014871"/>
    <lineage>
        <taxon>Bacteria</taxon>
        <taxon>Bacillati</taxon>
        <taxon>Chloroflexota</taxon>
        <taxon>Ktedonobacteria</taxon>
        <taxon>Ktedonobacterales</taxon>
        <taxon>Dictyobacteraceae</taxon>
        <taxon>Tengunoibacter</taxon>
    </lineage>
</organism>
<keyword evidence="3" id="KW-1185">Reference proteome</keyword>
<accession>A0A401ZY17</accession>
<name>A0A401ZY17_9CHLR</name>
<dbReference type="EMBL" id="BIFR01000001">
    <property type="protein sequence ID" value="GCE11737.1"/>
    <property type="molecule type" value="Genomic_DNA"/>
</dbReference>
<evidence type="ECO:0000256" key="1">
    <source>
        <dbReference type="SAM" id="Phobius"/>
    </source>
</evidence>
<dbReference type="RefSeq" id="WP_126579417.1">
    <property type="nucleotide sequence ID" value="NZ_BIFR01000001.1"/>
</dbReference>
<feature type="transmembrane region" description="Helical" evidence="1">
    <location>
        <begin position="32"/>
        <end position="50"/>
    </location>
</feature>
<dbReference type="Proteomes" id="UP000287352">
    <property type="component" value="Unassembled WGS sequence"/>
</dbReference>
<evidence type="ECO:0000313" key="3">
    <source>
        <dbReference type="Proteomes" id="UP000287352"/>
    </source>
</evidence>
<keyword evidence="1" id="KW-0812">Transmembrane</keyword>
<dbReference type="OrthoDB" id="164095at2"/>
<reference evidence="3" key="1">
    <citation type="submission" date="2018-12" db="EMBL/GenBank/DDBJ databases">
        <title>Tengunoibacter tsumagoiensis gen. nov., sp. nov., Dictyobacter kobayashii sp. nov., D. alpinus sp. nov., and D. joshuensis sp. nov. and description of Dictyobacteraceae fam. nov. within the order Ktedonobacterales isolated from Tengu-no-mugimeshi.</title>
        <authorList>
            <person name="Wang C.M."/>
            <person name="Zheng Y."/>
            <person name="Sakai Y."/>
            <person name="Toyoda A."/>
            <person name="Minakuchi Y."/>
            <person name="Abe K."/>
            <person name="Yokota A."/>
            <person name="Yabe S."/>
        </authorList>
    </citation>
    <scope>NUCLEOTIDE SEQUENCE [LARGE SCALE GENOMIC DNA]</scope>
    <source>
        <strain evidence="3">Uno3</strain>
    </source>
</reference>
<dbReference type="AlphaFoldDB" id="A0A401ZY17"/>
<gene>
    <name evidence="2" type="ORF">KTT_15960</name>
</gene>
<sequence>MKTFAWLFWPLLILCSAVAVVAILFTAPGTPLRGAVVMWFLFLCPGMALIRLLGLQNLIMELTMAIAVGIAIDGIVVGIFLYSGHWSIRGILLVLLIWSCTGAFLQLLTPKIPFLQHMSTRA</sequence>
<protein>
    <submittedName>
        <fullName evidence="2">Uncharacterized protein</fullName>
    </submittedName>
</protein>
<keyword evidence="1" id="KW-0472">Membrane</keyword>
<feature type="transmembrane region" description="Helical" evidence="1">
    <location>
        <begin position="62"/>
        <end position="82"/>
    </location>
</feature>
<comment type="caution">
    <text evidence="2">The sequence shown here is derived from an EMBL/GenBank/DDBJ whole genome shotgun (WGS) entry which is preliminary data.</text>
</comment>
<keyword evidence="1" id="KW-1133">Transmembrane helix</keyword>
<proteinExistence type="predicted"/>
<evidence type="ECO:0000313" key="2">
    <source>
        <dbReference type="EMBL" id="GCE11737.1"/>
    </source>
</evidence>
<feature type="transmembrane region" description="Helical" evidence="1">
    <location>
        <begin position="88"/>
        <end position="108"/>
    </location>
</feature>